<keyword evidence="7 10" id="KW-0472">Membrane</keyword>
<evidence type="ECO:0000256" key="1">
    <source>
        <dbReference type="ARBA" id="ARBA00004651"/>
    </source>
</evidence>
<feature type="transmembrane region" description="Helical" evidence="10">
    <location>
        <begin position="34"/>
        <end position="53"/>
    </location>
</feature>
<comment type="subcellular location">
    <subcellularLocation>
        <location evidence="1">Cell membrane</location>
        <topology evidence="1">Multi-pass membrane protein</topology>
    </subcellularLocation>
</comment>
<organism evidence="11">
    <name type="scientific">Dendroctonus ponderosae</name>
    <name type="common">Mountain pine beetle</name>
    <dbReference type="NCBI Taxonomy" id="77166"/>
    <lineage>
        <taxon>Eukaryota</taxon>
        <taxon>Metazoa</taxon>
        <taxon>Ecdysozoa</taxon>
        <taxon>Arthropoda</taxon>
        <taxon>Hexapoda</taxon>
        <taxon>Insecta</taxon>
        <taxon>Pterygota</taxon>
        <taxon>Neoptera</taxon>
        <taxon>Endopterygota</taxon>
        <taxon>Coleoptera</taxon>
        <taxon>Polyphaga</taxon>
        <taxon>Cucujiformia</taxon>
        <taxon>Curculionidae</taxon>
        <taxon>Scolytinae</taxon>
        <taxon>Dendroctonus</taxon>
    </lineage>
</organism>
<feature type="transmembrane region" description="Helical" evidence="10">
    <location>
        <begin position="225"/>
        <end position="246"/>
    </location>
</feature>
<keyword evidence="3" id="KW-0716">Sensory transduction</keyword>
<feature type="transmembrane region" description="Helical" evidence="10">
    <location>
        <begin position="121"/>
        <end position="139"/>
    </location>
</feature>
<dbReference type="PANTHER" id="PTHR21137:SF35">
    <property type="entry name" value="ODORANT RECEPTOR 19A-RELATED"/>
    <property type="match status" value="1"/>
</dbReference>
<keyword evidence="8 11" id="KW-0675">Receptor</keyword>
<protein>
    <submittedName>
        <fullName evidence="11">Odorant receptor onOr11</fullName>
    </submittedName>
</protein>
<evidence type="ECO:0000256" key="4">
    <source>
        <dbReference type="ARBA" id="ARBA00022692"/>
    </source>
</evidence>
<evidence type="ECO:0000256" key="9">
    <source>
        <dbReference type="ARBA" id="ARBA00023224"/>
    </source>
</evidence>
<keyword evidence="5" id="KW-0552">Olfaction</keyword>
<keyword evidence="4 10" id="KW-0812">Transmembrane</keyword>
<keyword evidence="6 10" id="KW-1133">Transmembrane helix</keyword>
<dbReference type="GO" id="GO:0005886">
    <property type="term" value="C:plasma membrane"/>
    <property type="evidence" value="ECO:0007669"/>
    <property type="project" value="UniProtKB-SubCell"/>
</dbReference>
<evidence type="ECO:0000256" key="5">
    <source>
        <dbReference type="ARBA" id="ARBA00022725"/>
    </source>
</evidence>
<feature type="transmembrane region" description="Helical" evidence="10">
    <location>
        <begin position="321"/>
        <end position="340"/>
    </location>
</feature>
<dbReference type="OrthoDB" id="7540137at2759"/>
<feature type="transmembrane region" description="Helical" evidence="10">
    <location>
        <begin position="151"/>
        <end position="172"/>
    </location>
</feature>
<dbReference type="Pfam" id="PF02949">
    <property type="entry name" value="7tm_6"/>
    <property type="match status" value="1"/>
</dbReference>
<dbReference type="GO" id="GO:0005549">
    <property type="term" value="F:odorant binding"/>
    <property type="evidence" value="ECO:0007669"/>
    <property type="project" value="InterPro"/>
</dbReference>
<evidence type="ECO:0000256" key="3">
    <source>
        <dbReference type="ARBA" id="ARBA00022606"/>
    </source>
</evidence>
<dbReference type="GO" id="GO:0007165">
    <property type="term" value="P:signal transduction"/>
    <property type="evidence" value="ECO:0007669"/>
    <property type="project" value="UniProtKB-KW"/>
</dbReference>
<sequence>MNLSKFIEFPRKTLVLTGSWPQQHSSWPYLSRRIIVMTSIALLLLALVYNASFHFDDPIKLSESLFILISVVNVFLKLIIMVVNEKVFLNLIARLETSTFIKGGILYQPIYVKFMEIVRPVYVTYFILVCGCVTFRSSFPVFSLSSVAYDNMAIDLLVVGVVSIAAVQLQVLNSKLRDTKQNVQFLPNYSISNHEALTVGYLKDCCIHYSDIEEYIKCLLDMFSIIILVQLGSSIVVICSSGMVLLSLKPLSIEAISLYFYLITMFTELGMYCWFGNFVYVESLEVINSCYLSHWEERGPAVRKTLFMLMERAKRPLEIKAVRFFTLSFDTFIVILKWSYSYFALLRNWMAD</sequence>
<keyword evidence="9" id="KW-0807">Transducer</keyword>
<evidence type="ECO:0000256" key="8">
    <source>
        <dbReference type="ARBA" id="ARBA00023170"/>
    </source>
</evidence>
<evidence type="ECO:0000256" key="7">
    <source>
        <dbReference type="ARBA" id="ARBA00023136"/>
    </source>
</evidence>
<evidence type="ECO:0000256" key="10">
    <source>
        <dbReference type="SAM" id="Phobius"/>
    </source>
</evidence>
<dbReference type="GO" id="GO:0004984">
    <property type="term" value="F:olfactory receptor activity"/>
    <property type="evidence" value="ECO:0007669"/>
    <property type="project" value="InterPro"/>
</dbReference>
<name>R9PSP6_DENPD</name>
<feature type="non-terminal residue" evidence="11">
    <location>
        <position position="1"/>
    </location>
</feature>
<reference evidence="11" key="1">
    <citation type="journal article" date="2013" name="BMC Genomics">
        <title>Antennal transcriptome analysis of the chemosensory gene families in the tree killing bark beetles, Ips typographus and Dendroctonus ponderosae (Coleoptera: Curculionidae: Scolytinae).</title>
        <authorList>
            <person name="Andersson M.N."/>
            <person name="Grosse-Wilde E."/>
            <person name="Keeling C.I."/>
            <person name="Bengtsson J.M."/>
            <person name="Yuen M.M."/>
            <person name="Li M."/>
            <person name="Hillbur Y."/>
            <person name="Bohlmann J."/>
            <person name="Hansson B.S."/>
            <person name="Schlyter F."/>
        </authorList>
    </citation>
    <scope>NUCLEOTIDE SEQUENCE</scope>
</reference>
<proteinExistence type="evidence at transcript level"/>
<keyword evidence="2" id="KW-1003">Cell membrane</keyword>
<dbReference type="InterPro" id="IPR004117">
    <property type="entry name" value="7tm6_olfct_rcpt"/>
</dbReference>
<dbReference type="AlphaFoldDB" id="R9PSP6"/>
<evidence type="ECO:0000313" key="11">
    <source>
        <dbReference type="EMBL" id="JAA74516.1"/>
    </source>
</evidence>
<accession>R9PSP6</accession>
<dbReference type="EMBL" id="GABX01000003">
    <property type="protein sequence ID" value="JAA74516.1"/>
    <property type="molecule type" value="mRNA"/>
</dbReference>
<feature type="transmembrane region" description="Helical" evidence="10">
    <location>
        <begin position="258"/>
        <end position="281"/>
    </location>
</feature>
<evidence type="ECO:0000256" key="6">
    <source>
        <dbReference type="ARBA" id="ARBA00022989"/>
    </source>
</evidence>
<evidence type="ECO:0000256" key="2">
    <source>
        <dbReference type="ARBA" id="ARBA00022475"/>
    </source>
</evidence>
<feature type="transmembrane region" description="Helical" evidence="10">
    <location>
        <begin position="65"/>
        <end position="84"/>
    </location>
</feature>
<dbReference type="PANTHER" id="PTHR21137">
    <property type="entry name" value="ODORANT RECEPTOR"/>
    <property type="match status" value="1"/>
</dbReference>